<dbReference type="Gene3D" id="2.40.10.220">
    <property type="entry name" value="predicted glycosyltransferase like domains"/>
    <property type="match status" value="1"/>
</dbReference>
<organism evidence="3 4">
    <name type="scientific">Bacillus oleivorans</name>
    <dbReference type="NCBI Taxonomy" id="1448271"/>
    <lineage>
        <taxon>Bacteria</taxon>
        <taxon>Bacillati</taxon>
        <taxon>Bacillota</taxon>
        <taxon>Bacilli</taxon>
        <taxon>Bacillales</taxon>
        <taxon>Bacillaceae</taxon>
        <taxon>Bacillus</taxon>
    </lineage>
</organism>
<keyword evidence="3" id="KW-0969">Cilium</keyword>
<evidence type="ECO:0000313" key="3">
    <source>
        <dbReference type="EMBL" id="SNX68122.1"/>
    </source>
</evidence>
<name>A0A285CKN7_9BACI</name>
<dbReference type="RefSeq" id="WP_179714176.1">
    <property type="nucleotide sequence ID" value="NZ_JBEPMQ010000001.1"/>
</dbReference>
<sequence length="218" mass="25478">MFKLGSQLKLSQTKDNHTEEFQCAIMDYSENEVIVDIPVHVERDIRFDASVNTEYQAKYINDEGQLFLFEVTVAGRKADQIPLIILSHSGKKDFVKIEQRQFLRVDTKLDVAIHPIENEFPPFTALTKDISAGGAAIYIPKDVFFYKGMEIDCWLVLHMQSGQIQYLKLRSEVVLVREDYNKKSSLISVSFRHKHEQEKQLLIRYCFERQLVLKKKIY</sequence>
<keyword evidence="3" id="KW-0966">Cell projection</keyword>
<dbReference type="Pfam" id="PF12945">
    <property type="entry name" value="PilZNR"/>
    <property type="match status" value="1"/>
</dbReference>
<dbReference type="AlphaFoldDB" id="A0A285CKN7"/>
<dbReference type="EMBL" id="OAOP01000002">
    <property type="protein sequence ID" value="SNX68122.1"/>
    <property type="molecule type" value="Genomic_DNA"/>
</dbReference>
<dbReference type="InterPro" id="IPR009875">
    <property type="entry name" value="PilZ_domain"/>
</dbReference>
<evidence type="ECO:0000259" key="2">
    <source>
        <dbReference type="Pfam" id="PF12945"/>
    </source>
</evidence>
<feature type="domain" description="Type III secretion system flagellar brake protein YcgR PilZN" evidence="2">
    <location>
        <begin position="4"/>
        <end position="87"/>
    </location>
</feature>
<proteinExistence type="predicted"/>
<keyword evidence="4" id="KW-1185">Reference proteome</keyword>
<gene>
    <name evidence="3" type="ORF">SAMN05877753_102331</name>
</gene>
<dbReference type="Proteomes" id="UP000219546">
    <property type="component" value="Unassembled WGS sequence"/>
</dbReference>
<dbReference type="GO" id="GO:0035438">
    <property type="term" value="F:cyclic-di-GMP binding"/>
    <property type="evidence" value="ECO:0007669"/>
    <property type="project" value="InterPro"/>
</dbReference>
<evidence type="ECO:0000259" key="1">
    <source>
        <dbReference type="Pfam" id="PF07238"/>
    </source>
</evidence>
<protein>
    <submittedName>
        <fullName evidence="3">C-di-GMP-binding flagellar brake protein YcgR</fullName>
    </submittedName>
</protein>
<keyword evidence="3" id="KW-0282">Flagellum</keyword>
<feature type="domain" description="PilZ" evidence="1">
    <location>
        <begin position="98"/>
        <end position="208"/>
    </location>
</feature>
<accession>A0A285CKN7</accession>
<reference evidence="3 4" key="1">
    <citation type="submission" date="2017-08" db="EMBL/GenBank/DDBJ databases">
        <authorList>
            <person name="de Groot N.N."/>
        </authorList>
    </citation>
    <scope>NUCLEOTIDE SEQUENCE [LARGE SCALE GENOMIC DNA]</scope>
    <source>
        <strain evidence="3 4">JC228</strain>
    </source>
</reference>
<evidence type="ECO:0000313" key="4">
    <source>
        <dbReference type="Proteomes" id="UP000219546"/>
    </source>
</evidence>
<dbReference type="SUPFAM" id="SSF141371">
    <property type="entry name" value="PilZ domain-like"/>
    <property type="match status" value="1"/>
</dbReference>
<dbReference type="Pfam" id="PF07238">
    <property type="entry name" value="PilZ"/>
    <property type="match status" value="1"/>
</dbReference>
<dbReference type="InterPro" id="IPR009926">
    <property type="entry name" value="T3SS_YcgR_PilZN"/>
</dbReference>